<evidence type="ECO:0000313" key="14">
    <source>
        <dbReference type="EMBL" id="KAK9709094.1"/>
    </source>
</evidence>
<protein>
    <recommendedName>
        <fullName evidence="6">2-oxo-4-hydroxy-4-carboxy-5-ureidoimidazoline decarboxylase</fullName>
        <ecNumber evidence="6">4.1.1.97</ecNumber>
    </recommendedName>
    <alternativeName>
        <fullName evidence="12">Parahox neighbor</fullName>
    </alternativeName>
    <alternativeName>
        <fullName evidence="11">Ureidoimidazoline (2-oxo-4-hydroxy-4-carboxy-5-) decarboxylase</fullName>
    </alternativeName>
</protein>
<dbReference type="Pfam" id="PF09349">
    <property type="entry name" value="OHCU_decarbox"/>
    <property type="match status" value="1"/>
</dbReference>
<dbReference type="FunFam" id="1.10.3330.10:FF:000001">
    <property type="entry name" value="2-oxo-4-hydroxy-4-carboxy-5-ureidoimidazoline decarboxylase"/>
    <property type="match status" value="1"/>
</dbReference>
<evidence type="ECO:0000256" key="1">
    <source>
        <dbReference type="ARBA" id="ARBA00001163"/>
    </source>
</evidence>
<keyword evidence="15" id="KW-1185">Reference proteome</keyword>
<dbReference type="InterPro" id="IPR018020">
    <property type="entry name" value="OHCU_decarboxylase"/>
</dbReference>
<keyword evidence="7" id="KW-0659">Purine metabolism</keyword>
<comment type="subcellular location">
    <subcellularLocation>
        <location evidence="3">Peroxisome</location>
    </subcellularLocation>
</comment>
<evidence type="ECO:0000256" key="10">
    <source>
        <dbReference type="ARBA" id="ARBA00023239"/>
    </source>
</evidence>
<dbReference type="GO" id="GO:0000255">
    <property type="term" value="P:allantoin metabolic process"/>
    <property type="evidence" value="ECO:0007669"/>
    <property type="project" value="InterPro"/>
</dbReference>
<keyword evidence="8" id="KW-0210">Decarboxylase</keyword>
<dbReference type="InterPro" id="IPR017580">
    <property type="entry name" value="OHCU_decarboxylase-1"/>
</dbReference>
<dbReference type="NCBIfam" id="TIGR03164">
    <property type="entry name" value="UHCUDC"/>
    <property type="match status" value="1"/>
</dbReference>
<evidence type="ECO:0000256" key="8">
    <source>
        <dbReference type="ARBA" id="ARBA00022793"/>
    </source>
</evidence>
<feature type="domain" description="Oxo-4-hydroxy-4-carboxy-5-ureidoimidazoline decarboxylase" evidence="13">
    <location>
        <begin position="12"/>
        <end position="167"/>
    </location>
</feature>
<gene>
    <name evidence="14" type="ORF">QE152_g26815</name>
</gene>
<dbReference type="GO" id="GO:0006144">
    <property type="term" value="P:purine nucleobase metabolic process"/>
    <property type="evidence" value="ECO:0007669"/>
    <property type="project" value="UniProtKB-KW"/>
</dbReference>
<dbReference type="AlphaFoldDB" id="A0AAW1JY56"/>
<evidence type="ECO:0000256" key="4">
    <source>
        <dbReference type="ARBA" id="ARBA00004754"/>
    </source>
</evidence>
<sequence>MMPVTLSIDEVNKLTSDLFIKIFGNVVEHYSCAAIGILKCKPFTCAEDISVAIDHYLDLLSDAEKTKILQLHPDLAGKLAEKGELTNESVAEQESAGLDVITPEEKHKLNSLNEEYKKKFRFPFVICARENKIQTILSSIESRLHNKLHQELCTGIEEVKKISKLRIYEIVKD</sequence>
<organism evidence="14 15">
    <name type="scientific">Popillia japonica</name>
    <name type="common">Japanese beetle</name>
    <dbReference type="NCBI Taxonomy" id="7064"/>
    <lineage>
        <taxon>Eukaryota</taxon>
        <taxon>Metazoa</taxon>
        <taxon>Ecdysozoa</taxon>
        <taxon>Arthropoda</taxon>
        <taxon>Hexapoda</taxon>
        <taxon>Insecta</taxon>
        <taxon>Pterygota</taxon>
        <taxon>Neoptera</taxon>
        <taxon>Endopterygota</taxon>
        <taxon>Coleoptera</taxon>
        <taxon>Polyphaga</taxon>
        <taxon>Scarabaeiformia</taxon>
        <taxon>Scarabaeidae</taxon>
        <taxon>Rutelinae</taxon>
        <taxon>Popillia</taxon>
    </lineage>
</organism>
<evidence type="ECO:0000256" key="6">
    <source>
        <dbReference type="ARBA" id="ARBA00012257"/>
    </source>
</evidence>
<evidence type="ECO:0000256" key="3">
    <source>
        <dbReference type="ARBA" id="ARBA00004275"/>
    </source>
</evidence>
<comment type="catalytic activity">
    <reaction evidence="1">
        <text>5-hydroxy-2-oxo-4-ureido-2,5-dihydro-1H-imidazole-5-carboxylate + H(+) = (S)-allantoin + CO2</text>
        <dbReference type="Rhea" id="RHEA:26301"/>
        <dbReference type="ChEBI" id="CHEBI:15378"/>
        <dbReference type="ChEBI" id="CHEBI:15678"/>
        <dbReference type="ChEBI" id="CHEBI:16526"/>
        <dbReference type="ChEBI" id="CHEBI:58639"/>
        <dbReference type="EC" id="4.1.1.97"/>
    </reaction>
</comment>
<dbReference type="InterPro" id="IPR036778">
    <property type="entry name" value="OHCU_decarboxylase_sf"/>
</dbReference>
<dbReference type="PANTHER" id="PTHR43466">
    <property type="entry name" value="2-OXO-4-HYDROXY-4-CARBOXY-5-UREIDOIMIDAZOLINE DECARBOXYLASE-RELATED"/>
    <property type="match status" value="1"/>
</dbReference>
<reference evidence="14 15" key="1">
    <citation type="journal article" date="2024" name="BMC Genomics">
        <title>De novo assembly and annotation of Popillia japonica's genome with initial clues to its potential as an invasive pest.</title>
        <authorList>
            <person name="Cucini C."/>
            <person name="Boschi S."/>
            <person name="Funari R."/>
            <person name="Cardaioli E."/>
            <person name="Iannotti N."/>
            <person name="Marturano G."/>
            <person name="Paoli F."/>
            <person name="Bruttini M."/>
            <person name="Carapelli A."/>
            <person name="Frati F."/>
            <person name="Nardi F."/>
        </authorList>
    </citation>
    <scope>NUCLEOTIDE SEQUENCE [LARGE SCALE GENOMIC DNA]</scope>
    <source>
        <strain evidence="14">DMR45628</strain>
    </source>
</reference>
<dbReference type="GO" id="GO:0019628">
    <property type="term" value="P:urate catabolic process"/>
    <property type="evidence" value="ECO:0007669"/>
    <property type="project" value="TreeGrafter"/>
</dbReference>
<evidence type="ECO:0000313" key="15">
    <source>
        <dbReference type="Proteomes" id="UP001458880"/>
    </source>
</evidence>
<evidence type="ECO:0000259" key="13">
    <source>
        <dbReference type="Pfam" id="PF09349"/>
    </source>
</evidence>
<dbReference type="SUPFAM" id="SSF158694">
    <property type="entry name" value="UraD-Like"/>
    <property type="match status" value="1"/>
</dbReference>
<dbReference type="EC" id="4.1.1.97" evidence="6"/>
<keyword evidence="9" id="KW-0576">Peroxisome</keyword>
<comment type="pathway">
    <text evidence="4">Purine metabolism; urate degradation; (S)-allantoin from urate: step 3/3.</text>
</comment>
<evidence type="ECO:0000256" key="7">
    <source>
        <dbReference type="ARBA" id="ARBA00022631"/>
    </source>
</evidence>
<dbReference type="GO" id="GO:0005777">
    <property type="term" value="C:peroxisome"/>
    <property type="evidence" value="ECO:0007669"/>
    <property type="project" value="UniProtKB-SubCell"/>
</dbReference>
<dbReference type="Gene3D" id="1.10.3330.10">
    <property type="entry name" value="Oxo-4-hydroxy-4-carboxy-5-ureidoimidazoline decarboxylase"/>
    <property type="match status" value="1"/>
</dbReference>
<accession>A0AAW1JY56</accession>
<comment type="function">
    <text evidence="2">Catalyzes the stereoselective decarboxylation of 2-oxo-4-hydroxy-4-carboxy-5-ureidoimidazoline (OHCU) to (S)-allantoin.</text>
</comment>
<evidence type="ECO:0000256" key="5">
    <source>
        <dbReference type="ARBA" id="ARBA00005793"/>
    </source>
</evidence>
<proteinExistence type="inferred from homology"/>
<dbReference type="EMBL" id="JASPKY010000317">
    <property type="protein sequence ID" value="KAK9709094.1"/>
    <property type="molecule type" value="Genomic_DNA"/>
</dbReference>
<dbReference type="Proteomes" id="UP001458880">
    <property type="component" value="Unassembled WGS sequence"/>
</dbReference>
<evidence type="ECO:0000256" key="11">
    <source>
        <dbReference type="ARBA" id="ARBA00030624"/>
    </source>
</evidence>
<comment type="similarity">
    <text evidence="5">Belongs to the OHCU decarboxylase family.</text>
</comment>
<evidence type="ECO:0000256" key="9">
    <source>
        <dbReference type="ARBA" id="ARBA00023140"/>
    </source>
</evidence>
<dbReference type="GO" id="GO:0051997">
    <property type="term" value="F:2-oxo-4-hydroxy-4-carboxy-5-ureidoimidazoline decarboxylase activity"/>
    <property type="evidence" value="ECO:0007669"/>
    <property type="project" value="UniProtKB-EC"/>
</dbReference>
<keyword evidence="10" id="KW-0456">Lyase</keyword>
<name>A0AAW1JY56_POPJA</name>
<dbReference type="PANTHER" id="PTHR43466:SF1">
    <property type="entry name" value="2-OXO-4-HYDROXY-4-CARBOXY-5-UREIDOIMIDAZOLINE DECARBOXYLASE-RELATED"/>
    <property type="match status" value="1"/>
</dbReference>
<evidence type="ECO:0000256" key="12">
    <source>
        <dbReference type="ARBA" id="ARBA00032116"/>
    </source>
</evidence>
<evidence type="ECO:0000256" key="2">
    <source>
        <dbReference type="ARBA" id="ARBA00002506"/>
    </source>
</evidence>
<comment type="caution">
    <text evidence="14">The sequence shown here is derived from an EMBL/GenBank/DDBJ whole genome shotgun (WGS) entry which is preliminary data.</text>
</comment>